<evidence type="ECO:0000256" key="6">
    <source>
        <dbReference type="ARBA" id="ARBA00023125"/>
    </source>
</evidence>
<dbReference type="AlphaFoldDB" id="A0A1I4CVR0"/>
<proteinExistence type="predicted"/>
<dbReference type="GO" id="GO:0045893">
    <property type="term" value="P:positive regulation of DNA-templated transcription"/>
    <property type="evidence" value="ECO:0007669"/>
    <property type="project" value="InterPro"/>
</dbReference>
<evidence type="ECO:0000256" key="2">
    <source>
        <dbReference type="ARBA" id="ARBA00022723"/>
    </source>
</evidence>
<evidence type="ECO:0000256" key="7">
    <source>
        <dbReference type="ARBA" id="ARBA00023159"/>
    </source>
</evidence>
<dbReference type="GO" id="GO:0044781">
    <property type="term" value="P:bacterial-type flagellum organization"/>
    <property type="evidence" value="ECO:0007669"/>
    <property type="project" value="UniProtKB-KW"/>
</dbReference>
<sequence length="156" mass="18223">MVATRELEKLNLAFDLLNAGLRISFVNEETLIDKRTLRLWWKEKHGRPLSKGRRLNSIQGFIKSYEIAANLSAFISLHKHLYGSDFSIKMLYRIWKEYQLTCGDLDINIAYLSLRDIRRGTVCLSYCNCCKIDFVYDAANRYTSRCPFCKNPVIKN</sequence>
<dbReference type="Pfam" id="PF05280">
    <property type="entry name" value="FlhC"/>
    <property type="match status" value="1"/>
</dbReference>
<evidence type="ECO:0000256" key="5">
    <source>
        <dbReference type="ARBA" id="ARBA00023015"/>
    </source>
</evidence>
<keyword evidence="5" id="KW-0805">Transcription regulation</keyword>
<name>A0A1I4CVR0_9PROT</name>
<dbReference type="GO" id="GO:1902208">
    <property type="term" value="P:regulation of bacterial-type flagellum assembly"/>
    <property type="evidence" value="ECO:0007669"/>
    <property type="project" value="InterPro"/>
</dbReference>
<keyword evidence="8" id="KW-0804">Transcription</keyword>
<evidence type="ECO:0000256" key="4">
    <source>
        <dbReference type="ARBA" id="ARBA00022833"/>
    </source>
</evidence>
<dbReference type="RefSeq" id="WP_170841650.1">
    <property type="nucleotide sequence ID" value="NZ_FOSP01000017.1"/>
</dbReference>
<keyword evidence="7" id="KW-0010">Activator</keyword>
<dbReference type="GO" id="GO:0046872">
    <property type="term" value="F:metal ion binding"/>
    <property type="evidence" value="ECO:0007669"/>
    <property type="project" value="UniProtKB-KW"/>
</dbReference>
<dbReference type="STRING" id="52441.SAMN05216302_101780"/>
<keyword evidence="4" id="KW-0862">Zinc</keyword>
<dbReference type="Proteomes" id="UP000199533">
    <property type="component" value="Unassembled WGS sequence"/>
</dbReference>
<evidence type="ECO:0000313" key="9">
    <source>
        <dbReference type="EMBL" id="SFK85332.1"/>
    </source>
</evidence>
<dbReference type="EMBL" id="FOSP01000017">
    <property type="protein sequence ID" value="SFK85332.1"/>
    <property type="molecule type" value="Genomic_DNA"/>
</dbReference>
<keyword evidence="1" id="KW-0963">Cytoplasm</keyword>
<keyword evidence="10" id="KW-1185">Reference proteome</keyword>
<gene>
    <name evidence="9" type="ORF">SAMN05216302_101780</name>
</gene>
<evidence type="ECO:0000256" key="8">
    <source>
        <dbReference type="ARBA" id="ARBA00023163"/>
    </source>
</evidence>
<reference evidence="10" key="1">
    <citation type="submission" date="2016-10" db="EMBL/GenBank/DDBJ databases">
        <authorList>
            <person name="Varghese N."/>
            <person name="Submissions S."/>
        </authorList>
    </citation>
    <scope>NUCLEOTIDE SEQUENCE [LARGE SCALE GENOMIC DNA]</scope>
    <source>
        <strain evidence="10">Nm69</strain>
    </source>
</reference>
<evidence type="ECO:0000313" key="10">
    <source>
        <dbReference type="Proteomes" id="UP000199533"/>
    </source>
</evidence>
<organism evidence="9 10">
    <name type="scientific">Nitrosomonas aestuarii</name>
    <dbReference type="NCBI Taxonomy" id="52441"/>
    <lineage>
        <taxon>Bacteria</taxon>
        <taxon>Pseudomonadati</taxon>
        <taxon>Pseudomonadota</taxon>
        <taxon>Betaproteobacteria</taxon>
        <taxon>Nitrosomonadales</taxon>
        <taxon>Nitrosomonadaceae</taxon>
        <taxon>Nitrosomonas</taxon>
    </lineage>
</organism>
<accession>A0A1I4CVR0</accession>
<protein>
    <submittedName>
        <fullName evidence="9">Transcriptional activator (FlhC)</fullName>
    </submittedName>
</protein>
<keyword evidence="2" id="KW-0479">Metal-binding</keyword>
<evidence type="ECO:0000256" key="3">
    <source>
        <dbReference type="ARBA" id="ARBA00022795"/>
    </source>
</evidence>
<keyword evidence="3" id="KW-1005">Bacterial flagellum biogenesis</keyword>
<keyword evidence="6" id="KW-0238">DNA-binding</keyword>
<dbReference type="InterPro" id="IPR007944">
    <property type="entry name" value="FlhC"/>
</dbReference>
<dbReference type="GO" id="GO:0003677">
    <property type="term" value="F:DNA binding"/>
    <property type="evidence" value="ECO:0007669"/>
    <property type="project" value="UniProtKB-KW"/>
</dbReference>
<evidence type="ECO:0000256" key="1">
    <source>
        <dbReference type="ARBA" id="ARBA00022490"/>
    </source>
</evidence>
<dbReference type="SUPFAM" id="SSF160930">
    <property type="entry name" value="FlhC-like"/>
    <property type="match status" value="1"/>
</dbReference>